<evidence type="ECO:0000313" key="8">
    <source>
        <dbReference type="Proteomes" id="UP000326396"/>
    </source>
</evidence>
<dbReference type="Proteomes" id="UP000326396">
    <property type="component" value="Linkage Group LG7"/>
</dbReference>
<evidence type="ECO:0000256" key="4">
    <source>
        <dbReference type="ARBA" id="ARBA00022842"/>
    </source>
</evidence>
<evidence type="ECO:0000259" key="6">
    <source>
        <dbReference type="PROSITE" id="PS51462"/>
    </source>
</evidence>
<dbReference type="EMBL" id="SZYD01000017">
    <property type="protein sequence ID" value="KAD3068264.1"/>
    <property type="molecule type" value="Genomic_DNA"/>
</dbReference>
<protein>
    <recommendedName>
        <fullName evidence="6">Nudix hydrolase domain-containing protein</fullName>
    </recommendedName>
</protein>
<name>A0A5N6M2W1_9ASTR</name>
<dbReference type="PANTHER" id="PTHR31835:SF1">
    <property type="entry name" value="URIDINE DIPHOSPHATE GLUCOSE PYROPHOSPHATASE NUDT22"/>
    <property type="match status" value="1"/>
</dbReference>
<dbReference type="PROSITE" id="PS51462">
    <property type="entry name" value="NUDIX"/>
    <property type="match status" value="1"/>
</dbReference>
<comment type="caution">
    <text evidence="7">The sequence shown here is derived from an EMBL/GenBank/DDBJ whole genome shotgun (WGS) entry which is preliminary data.</text>
</comment>
<dbReference type="InterPro" id="IPR055295">
    <property type="entry name" value="NUDT22/NUDT9-like"/>
</dbReference>
<accession>A0A5N6M2W1</accession>
<dbReference type="InterPro" id="IPR015797">
    <property type="entry name" value="NUDIX_hydrolase-like_dom_sf"/>
</dbReference>
<dbReference type="InterPro" id="IPR013103">
    <property type="entry name" value="RVT_2"/>
</dbReference>
<dbReference type="InterPro" id="IPR000086">
    <property type="entry name" value="NUDIX_hydrolase_dom"/>
</dbReference>
<dbReference type="SUPFAM" id="SSF56672">
    <property type="entry name" value="DNA/RNA polymerases"/>
    <property type="match status" value="1"/>
</dbReference>
<feature type="domain" description="Nudix hydrolase" evidence="6">
    <location>
        <begin position="113"/>
        <end position="277"/>
    </location>
</feature>
<comment type="cofactor">
    <cofactor evidence="1">
        <name>Mg(2+)</name>
        <dbReference type="ChEBI" id="CHEBI:18420"/>
    </cofactor>
</comment>
<proteinExistence type="predicted"/>
<keyword evidence="4" id="KW-0460">Magnesium</keyword>
<sequence>MENAFKLLLSCPSGLSSSQISIKFDESYDRVPHPDIDLENSVSEIWNKRVQQSSSLFNGKKFRYGGHDGNGPDVRLHLGLTDYRTFVGTNLNPLWERFLVSSEDDCKQCQHTSSPLGNGAVVETVDRKILVLQRSNNVGEFPGYLVFPGGHPEPEEVEITSHKGNQNSESSNSKVSQEMFDSIVREVVEEIGVPAATLSEPLLIGISRRVLNVRPTVFFFIKCNLHSTHVQKLYSSAQDGYESTKLFTTNPSELENMASEMPGCHRGGFALYKLMLEAGNNIKAEFARRQSDRRKDSRGQENYKWTSFVVQGPAETEKGGQESQQGIPEDYEPSETGSDWSSPSSTVKERGPMLPRETEDQDQPHDPSIAPEETYDDTPVRGMKALDDLDDVDLMLVDEDPKNYLEAKTVKEWQEAMEAEMTSIERNQTWSLTDLPAGVKPIGLKWVYKTKKDAQGRITKHKARLVAKGYVQQYGVDYEEVFAPVTRMETIRLLLAVAAQQGWPVHHLDVKTTFLHGELKEQVFVSQPDGFVKKGAEDKVYKLTKALYGLKQAPRAWNTKLDSVLKNLGFQKCKQEPAVYIRGKGQNTLIMGVYVDDLLITGAGIEEIRRIKKEMEVNFEMTDLGMLTYYLGIEVKQDKEGISICQEGYAKKILKETSMSNCNATTFPMEPGLKLSKEDKSPSVDPTLYRKWVGCLRYLTHTRPDLSYSVGYVSRFMHEPKQTHMQAVKQILRYVKGTTNLGIWYKRNGSKILHGFSDCSHSVDRDDGRSTTGLVFFYNEAPVSWSSQKQATVALSSCEAEFMAATSAACQAIWLQRLLSELLGVKEEAVTIEVDNQSALALMRNPVFHGRSKHIDTRYHFIRECVENGKIKVKHVSGAEQKADVLTKALPRIKHEEMRRKIGLKKITSTHYFSLGLTSYLQQASVYTLSLLGYFQVVALPGKYDEGADIEHPAMVVVGPLHDDPHPHHLQDHLPPAHHDAPHLVPIYHRHQIRNPSLIAL</sequence>
<evidence type="ECO:0000256" key="3">
    <source>
        <dbReference type="ARBA" id="ARBA00022801"/>
    </source>
</evidence>
<evidence type="ECO:0000256" key="2">
    <source>
        <dbReference type="ARBA" id="ARBA00022723"/>
    </source>
</evidence>
<feature type="region of interest" description="Disordered" evidence="5">
    <location>
        <begin position="287"/>
        <end position="380"/>
    </location>
</feature>
<dbReference type="GO" id="GO:0052751">
    <property type="term" value="F:GDP-mannose hydrolase activity"/>
    <property type="evidence" value="ECO:0007669"/>
    <property type="project" value="TreeGrafter"/>
</dbReference>
<feature type="compositionally biased region" description="Polar residues" evidence="5">
    <location>
        <begin position="335"/>
        <end position="346"/>
    </location>
</feature>
<feature type="compositionally biased region" description="Basic and acidic residues" evidence="5">
    <location>
        <begin position="347"/>
        <end position="365"/>
    </location>
</feature>
<keyword evidence="3" id="KW-0378">Hydrolase</keyword>
<evidence type="ECO:0000256" key="1">
    <source>
        <dbReference type="ARBA" id="ARBA00001946"/>
    </source>
</evidence>
<keyword evidence="8" id="KW-1185">Reference proteome</keyword>
<gene>
    <name evidence="7" type="ORF">E3N88_36144</name>
</gene>
<reference evidence="7 8" key="1">
    <citation type="submission" date="2019-05" db="EMBL/GenBank/DDBJ databases">
        <title>Mikania micrantha, genome provides insights into the molecular mechanism of rapid growth.</title>
        <authorList>
            <person name="Liu B."/>
        </authorList>
    </citation>
    <scope>NUCLEOTIDE SEQUENCE [LARGE SCALE GENOMIC DNA]</scope>
    <source>
        <strain evidence="7">NLD-2019</strain>
        <tissue evidence="7">Leaf</tissue>
    </source>
</reference>
<dbReference type="GO" id="GO:0046872">
    <property type="term" value="F:metal ion binding"/>
    <property type="evidence" value="ECO:0007669"/>
    <property type="project" value="UniProtKB-KW"/>
</dbReference>
<keyword evidence="2" id="KW-0479">Metal-binding</keyword>
<dbReference type="CDD" id="cd02883">
    <property type="entry name" value="NUDIX_Hydrolase"/>
    <property type="match status" value="1"/>
</dbReference>
<organism evidence="7 8">
    <name type="scientific">Mikania micrantha</name>
    <name type="common">bitter vine</name>
    <dbReference type="NCBI Taxonomy" id="192012"/>
    <lineage>
        <taxon>Eukaryota</taxon>
        <taxon>Viridiplantae</taxon>
        <taxon>Streptophyta</taxon>
        <taxon>Embryophyta</taxon>
        <taxon>Tracheophyta</taxon>
        <taxon>Spermatophyta</taxon>
        <taxon>Magnoliopsida</taxon>
        <taxon>eudicotyledons</taxon>
        <taxon>Gunneridae</taxon>
        <taxon>Pentapetalae</taxon>
        <taxon>asterids</taxon>
        <taxon>campanulids</taxon>
        <taxon>Asterales</taxon>
        <taxon>Asteraceae</taxon>
        <taxon>Asteroideae</taxon>
        <taxon>Heliantheae alliance</taxon>
        <taxon>Eupatorieae</taxon>
        <taxon>Mikania</taxon>
    </lineage>
</organism>
<dbReference type="PANTHER" id="PTHR31835">
    <property type="entry name" value="URIDINE DIPHOSPHATE GLUCOSE PYROPHOSPHATASE"/>
    <property type="match status" value="1"/>
</dbReference>
<dbReference type="OrthoDB" id="242473at2759"/>
<dbReference type="AlphaFoldDB" id="A0A5N6M2W1"/>
<dbReference type="InterPro" id="IPR043502">
    <property type="entry name" value="DNA/RNA_pol_sf"/>
</dbReference>
<dbReference type="Gene3D" id="3.90.79.10">
    <property type="entry name" value="Nucleoside Triphosphate Pyrophosphohydrolase"/>
    <property type="match status" value="1"/>
</dbReference>
<evidence type="ECO:0000313" key="7">
    <source>
        <dbReference type="EMBL" id="KAD3068264.1"/>
    </source>
</evidence>
<dbReference type="Pfam" id="PF07727">
    <property type="entry name" value="RVT_2"/>
    <property type="match status" value="1"/>
</dbReference>
<dbReference type="SUPFAM" id="SSF55811">
    <property type="entry name" value="Nudix"/>
    <property type="match status" value="1"/>
</dbReference>
<dbReference type="CDD" id="cd09272">
    <property type="entry name" value="RNase_HI_RT_Ty1"/>
    <property type="match status" value="1"/>
</dbReference>
<evidence type="ECO:0000256" key="5">
    <source>
        <dbReference type="SAM" id="MobiDB-lite"/>
    </source>
</evidence>
<feature type="compositionally biased region" description="Basic and acidic residues" evidence="5">
    <location>
        <begin position="287"/>
        <end position="301"/>
    </location>
</feature>